<dbReference type="EC" id="4.2.1.17" evidence="3"/>
<gene>
    <name evidence="3" type="ORF">ASZ90_008818</name>
</gene>
<comment type="caution">
    <text evidence="3">The sequence shown here is derived from an EMBL/GenBank/DDBJ whole genome shotgun (WGS) entry which is preliminary data.</text>
</comment>
<keyword evidence="2 3" id="KW-0456">Lyase</keyword>
<dbReference type="Gene3D" id="3.90.226.10">
    <property type="entry name" value="2-enoyl-CoA Hydratase, Chain A, domain 1"/>
    <property type="match status" value="1"/>
</dbReference>
<evidence type="ECO:0000256" key="1">
    <source>
        <dbReference type="ARBA" id="ARBA00005254"/>
    </source>
</evidence>
<organism evidence="3">
    <name type="scientific">hydrocarbon metagenome</name>
    <dbReference type="NCBI Taxonomy" id="938273"/>
    <lineage>
        <taxon>unclassified sequences</taxon>
        <taxon>metagenomes</taxon>
        <taxon>ecological metagenomes</taxon>
    </lineage>
</organism>
<dbReference type="InterPro" id="IPR029045">
    <property type="entry name" value="ClpP/crotonase-like_dom_sf"/>
</dbReference>
<sequence length="259" mass="28356">MENLIFTKENKIGILTFNRPESKNSLDAKTYDELFELIPQIDKDEDVRVLIITGAGDSFCAGINLSFAASLKDASPAWMRWFIKKVQVTFSFEKMRQPVISAVRGHAVGNGCDMAVASDFIIASETAKFAMAYTTLGLVPDAGGTYRLTRLIGPSKAKELILTGERIDAKRAYEIGMVTKVVPDDKLMDEAMALATKLAKRAPLALSMSKAAIDNALSGNFCINQDLELYMQGVCIPSHDATEAVISFLEKREGNFLGK</sequence>
<comment type="similarity">
    <text evidence="1">Belongs to the enoyl-CoA hydratase/isomerase family.</text>
</comment>
<dbReference type="FunFam" id="3.90.226.10:FF:000009">
    <property type="entry name" value="Carnitinyl-CoA dehydratase"/>
    <property type="match status" value="1"/>
</dbReference>
<evidence type="ECO:0000256" key="2">
    <source>
        <dbReference type="ARBA" id="ARBA00023239"/>
    </source>
</evidence>
<dbReference type="GO" id="GO:0006635">
    <property type="term" value="P:fatty acid beta-oxidation"/>
    <property type="evidence" value="ECO:0007669"/>
    <property type="project" value="TreeGrafter"/>
</dbReference>
<accession>A0A0W8FKK9</accession>
<dbReference type="PANTHER" id="PTHR11941">
    <property type="entry name" value="ENOYL-COA HYDRATASE-RELATED"/>
    <property type="match status" value="1"/>
</dbReference>
<dbReference type="EMBL" id="LNQE01001062">
    <property type="protein sequence ID" value="KUG21462.1"/>
    <property type="molecule type" value="Genomic_DNA"/>
</dbReference>
<dbReference type="SUPFAM" id="SSF52096">
    <property type="entry name" value="ClpP/crotonase"/>
    <property type="match status" value="1"/>
</dbReference>
<dbReference type="InterPro" id="IPR001753">
    <property type="entry name" value="Enoyl-CoA_hydra/iso"/>
</dbReference>
<dbReference type="AlphaFoldDB" id="A0A0W8FKK9"/>
<protein>
    <submittedName>
        <fullName evidence="3">Enoyl-coa hydratase</fullName>
        <ecNumber evidence="3">4.2.1.17</ecNumber>
    </submittedName>
</protein>
<dbReference type="PANTHER" id="PTHR11941:SF54">
    <property type="entry name" value="ENOYL-COA HYDRATASE, MITOCHONDRIAL"/>
    <property type="match status" value="1"/>
</dbReference>
<evidence type="ECO:0000313" key="3">
    <source>
        <dbReference type="EMBL" id="KUG21462.1"/>
    </source>
</evidence>
<dbReference type="Gene3D" id="1.10.12.10">
    <property type="entry name" value="Lyase 2-enoyl-coa Hydratase, Chain A, domain 2"/>
    <property type="match status" value="1"/>
</dbReference>
<dbReference type="InterPro" id="IPR014748">
    <property type="entry name" value="Enoyl-CoA_hydra_C"/>
</dbReference>
<dbReference type="GO" id="GO:0004300">
    <property type="term" value="F:enoyl-CoA hydratase activity"/>
    <property type="evidence" value="ECO:0007669"/>
    <property type="project" value="UniProtKB-EC"/>
</dbReference>
<dbReference type="Pfam" id="PF00378">
    <property type="entry name" value="ECH_1"/>
    <property type="match status" value="1"/>
</dbReference>
<dbReference type="CDD" id="cd06558">
    <property type="entry name" value="crotonase-like"/>
    <property type="match status" value="1"/>
</dbReference>
<reference evidence="3" key="1">
    <citation type="journal article" date="2015" name="Proc. Natl. Acad. Sci. U.S.A.">
        <title>Networks of energetic and metabolic interactions define dynamics in microbial communities.</title>
        <authorList>
            <person name="Embree M."/>
            <person name="Liu J.K."/>
            <person name="Al-Bassam M.M."/>
            <person name="Zengler K."/>
        </authorList>
    </citation>
    <scope>NUCLEOTIDE SEQUENCE</scope>
</reference>
<name>A0A0W8FKK9_9ZZZZ</name>
<proteinExistence type="inferred from homology"/>